<proteinExistence type="predicted"/>
<keyword evidence="3" id="KW-1185">Reference proteome</keyword>
<sequence>SEQRPPQMSQSPERTLLSPRCPQSPPADSFSEGILATANGQQSQT</sequence>
<accession>A0ABN7XLN6</accession>
<reference evidence="2 3" key="1">
    <citation type="submission" date="2021-06" db="EMBL/GenBank/DDBJ databases">
        <authorList>
            <person name="Kallberg Y."/>
            <person name="Tangrot J."/>
            <person name="Rosling A."/>
        </authorList>
    </citation>
    <scope>NUCLEOTIDE SEQUENCE [LARGE SCALE GENOMIC DNA]</scope>
    <source>
        <strain evidence="2 3">120-4 pot B 10/14</strain>
    </source>
</reference>
<feature type="non-terminal residue" evidence="2">
    <location>
        <position position="1"/>
    </location>
</feature>
<name>A0ABN7XLN6_GIGMA</name>
<comment type="caution">
    <text evidence="2">The sequence shown here is derived from an EMBL/GenBank/DDBJ whole genome shotgun (WGS) entry which is preliminary data.</text>
</comment>
<evidence type="ECO:0000313" key="3">
    <source>
        <dbReference type="Proteomes" id="UP000789901"/>
    </source>
</evidence>
<evidence type="ECO:0000313" key="2">
    <source>
        <dbReference type="EMBL" id="CAG8855942.1"/>
    </source>
</evidence>
<gene>
    <name evidence="2" type="ORF">GMARGA_LOCUS44763</name>
</gene>
<feature type="non-terminal residue" evidence="2">
    <location>
        <position position="45"/>
    </location>
</feature>
<dbReference type="EMBL" id="CAJVQB010154794">
    <property type="protein sequence ID" value="CAG8855942.1"/>
    <property type="molecule type" value="Genomic_DNA"/>
</dbReference>
<evidence type="ECO:0000256" key="1">
    <source>
        <dbReference type="SAM" id="MobiDB-lite"/>
    </source>
</evidence>
<feature type="compositionally biased region" description="Polar residues" evidence="1">
    <location>
        <begin position="1"/>
        <end position="13"/>
    </location>
</feature>
<protein>
    <submittedName>
        <fullName evidence="2">13040_t:CDS:1</fullName>
    </submittedName>
</protein>
<organism evidence="2 3">
    <name type="scientific">Gigaspora margarita</name>
    <dbReference type="NCBI Taxonomy" id="4874"/>
    <lineage>
        <taxon>Eukaryota</taxon>
        <taxon>Fungi</taxon>
        <taxon>Fungi incertae sedis</taxon>
        <taxon>Mucoromycota</taxon>
        <taxon>Glomeromycotina</taxon>
        <taxon>Glomeromycetes</taxon>
        <taxon>Diversisporales</taxon>
        <taxon>Gigasporaceae</taxon>
        <taxon>Gigaspora</taxon>
    </lineage>
</organism>
<dbReference type="Proteomes" id="UP000789901">
    <property type="component" value="Unassembled WGS sequence"/>
</dbReference>
<feature type="region of interest" description="Disordered" evidence="1">
    <location>
        <begin position="1"/>
        <end position="45"/>
    </location>
</feature>